<evidence type="ECO:0000313" key="1">
    <source>
        <dbReference type="EMBL" id="RAN62446.1"/>
    </source>
</evidence>
<accession>A0A328KI35</accession>
<name>A0A328KI35_9LACT</name>
<comment type="caution">
    <text evidence="1">The sequence shown here is derived from an EMBL/GenBank/DDBJ whole genome shotgun (WGS) entry which is preliminary data.</text>
</comment>
<protein>
    <submittedName>
        <fullName evidence="1">Uncharacterized protein</fullName>
    </submittedName>
</protein>
<proteinExistence type="predicted"/>
<dbReference type="AlphaFoldDB" id="A0A328KI35"/>
<sequence length="362" mass="42353">MQNPYLSIVDNFDALKEYTFNFTYLGSNRITKNEMEIREDRQGGQPIYARESTKFEKEHVLPAGTLTNGKRYRARIRVDIGNSWSDWSPEISFLCLKTPHLAWDSLDDKNYVYNNDIMMTVLFYQEQGEKVEQYQFSLLDHNKNRVSNVSFPWRKPDLKRPNILTERLENLTKGRLYHVGVRIQTKNGISHYETHELIPHYVTPTVDGVIEVKNQDEFGSVLIQTYLKQMLGTAIKPYIINAPDDNATRYTYLKNEWVIIPKERPLLYENLGMAKASDWVLKSKQQNVSNGLMFDFSEKLYSGIHIKFYKYDDYIAIEKEYNGIKSRTRSNIINNLGKKAFTMYVKVKEHRIECHIELTGGG</sequence>
<reference evidence="1 2" key="1">
    <citation type="submission" date="2017-03" db="EMBL/GenBank/DDBJ databases">
        <title>wgs assembly of Dolosigranulum pigrum KPL CDC strains.</title>
        <authorList>
            <person name="Brugger S.D."/>
            <person name="Pettigrew M."/>
            <person name="Kong Y."/>
            <person name="Lemon K.P."/>
        </authorList>
    </citation>
    <scope>NUCLEOTIDE SEQUENCE [LARGE SCALE GENOMIC DNA]</scope>
    <source>
        <strain evidence="1 2">KPL1931_CDC4294-98</strain>
    </source>
</reference>
<gene>
    <name evidence="1" type="ORF">B8A44_07815</name>
</gene>
<organism evidence="1 2">
    <name type="scientific">Dolosigranulum pigrum</name>
    <dbReference type="NCBI Taxonomy" id="29394"/>
    <lineage>
        <taxon>Bacteria</taxon>
        <taxon>Bacillati</taxon>
        <taxon>Bacillota</taxon>
        <taxon>Bacilli</taxon>
        <taxon>Lactobacillales</taxon>
        <taxon>Carnobacteriaceae</taxon>
        <taxon>Dolosigranulum</taxon>
    </lineage>
</organism>
<dbReference type="RefSeq" id="WP_112790394.1">
    <property type="nucleotide sequence ID" value="NZ_NAQV01000023.1"/>
</dbReference>
<dbReference type="Proteomes" id="UP000249099">
    <property type="component" value="Unassembled WGS sequence"/>
</dbReference>
<evidence type="ECO:0000313" key="2">
    <source>
        <dbReference type="Proteomes" id="UP000249099"/>
    </source>
</evidence>
<dbReference type="EMBL" id="NAQV01000023">
    <property type="protein sequence ID" value="RAN62446.1"/>
    <property type="molecule type" value="Genomic_DNA"/>
</dbReference>